<evidence type="ECO:0000313" key="4">
    <source>
        <dbReference type="EMBL" id="TFC21243.1"/>
    </source>
</evidence>
<dbReference type="EMBL" id="SOFP01000005">
    <property type="protein sequence ID" value="TFC21243.1"/>
    <property type="molecule type" value="Genomic_DNA"/>
</dbReference>
<feature type="domain" description="FHA" evidence="3">
    <location>
        <begin position="154"/>
        <end position="217"/>
    </location>
</feature>
<accession>A0A4R8WYM6</accession>
<evidence type="ECO:0000313" key="5">
    <source>
        <dbReference type="Proteomes" id="UP000298412"/>
    </source>
</evidence>
<dbReference type="RefSeq" id="WP_134564668.1">
    <property type="nucleotide sequence ID" value="NZ_SOFP01000005.1"/>
</dbReference>
<protein>
    <recommendedName>
        <fullName evidence="3">FHA domain-containing protein</fullName>
    </recommendedName>
</protein>
<dbReference type="SUPFAM" id="SSF49879">
    <property type="entry name" value="SMAD/FHA domain"/>
    <property type="match status" value="1"/>
</dbReference>
<dbReference type="InterPro" id="IPR008984">
    <property type="entry name" value="SMAD_FHA_dom_sf"/>
</dbReference>
<evidence type="ECO:0000259" key="3">
    <source>
        <dbReference type="Pfam" id="PF00498"/>
    </source>
</evidence>
<proteinExistence type="predicted"/>
<organism evidence="4 5">
    <name type="scientific">Cryobacterium algoritolerans</name>
    <dbReference type="NCBI Taxonomy" id="1259184"/>
    <lineage>
        <taxon>Bacteria</taxon>
        <taxon>Bacillati</taxon>
        <taxon>Actinomycetota</taxon>
        <taxon>Actinomycetes</taxon>
        <taxon>Micrococcales</taxon>
        <taxon>Microbacteriaceae</taxon>
        <taxon>Cryobacterium</taxon>
    </lineage>
</organism>
<comment type="caution">
    <text evidence="4">The sequence shown here is derived from an EMBL/GenBank/DDBJ whole genome shotgun (WGS) entry which is preliminary data.</text>
</comment>
<dbReference type="Gene3D" id="2.60.200.20">
    <property type="match status" value="1"/>
</dbReference>
<reference evidence="4 5" key="1">
    <citation type="submission" date="2019-03" db="EMBL/GenBank/DDBJ databases">
        <title>Genomics of glacier-inhabiting Cryobacterium strains.</title>
        <authorList>
            <person name="Liu Q."/>
            <person name="Xin Y.-H."/>
        </authorList>
    </citation>
    <scope>NUCLEOTIDE SEQUENCE [LARGE SCALE GENOMIC DNA]</scope>
    <source>
        <strain evidence="4 5">MDT1-3</strain>
    </source>
</reference>
<dbReference type="OrthoDB" id="3254248at2"/>
<keyword evidence="1" id="KW-0597">Phosphoprotein</keyword>
<dbReference type="InterPro" id="IPR000253">
    <property type="entry name" value="FHA_dom"/>
</dbReference>
<sequence>MNCLICGAMLPAGAMFCGECGSSSTATPKTRKRPDPRPSDTTIIQPLPRQRVVISIPLGADGRVQVPPAAVPDTVPEPVPAPKPVAAPVTQDSPPVAFVIPAAVPSPAVQPAVERPRTSLFVLQFSTGETVSAQGTGLVGRRPLPQPTERFDTLVQVSDLGMSVSKSHLEFGQHEGEFWISDRFSGNGTIIRRPDSTSVRCEPGRRYLVPRGSRVEIADQFFMVN</sequence>
<name>A0A4R8WYM6_9MICO</name>
<dbReference type="Proteomes" id="UP000298412">
    <property type="component" value="Unassembled WGS sequence"/>
</dbReference>
<gene>
    <name evidence="4" type="ORF">E3O19_00435</name>
</gene>
<evidence type="ECO:0000256" key="2">
    <source>
        <dbReference type="SAM" id="MobiDB-lite"/>
    </source>
</evidence>
<dbReference type="Pfam" id="PF00498">
    <property type="entry name" value="FHA"/>
    <property type="match status" value="1"/>
</dbReference>
<feature type="region of interest" description="Disordered" evidence="2">
    <location>
        <begin position="21"/>
        <end position="44"/>
    </location>
</feature>
<keyword evidence="5" id="KW-1185">Reference proteome</keyword>
<dbReference type="AlphaFoldDB" id="A0A4R8WYM6"/>
<evidence type="ECO:0000256" key="1">
    <source>
        <dbReference type="ARBA" id="ARBA00022553"/>
    </source>
</evidence>